<feature type="compositionally biased region" description="Basic and acidic residues" evidence="11">
    <location>
        <begin position="502"/>
        <end position="511"/>
    </location>
</feature>
<gene>
    <name evidence="14" type="ORF">KP79_PYT16186</name>
</gene>
<dbReference type="PROSITE" id="PS50011">
    <property type="entry name" value="PROTEIN_KINASE_DOM"/>
    <property type="match status" value="1"/>
</dbReference>
<protein>
    <recommendedName>
        <fullName evidence="2 10">Guanylate cyclase</fullName>
        <ecNumber evidence="2 10">4.6.1.2</ecNumber>
    </recommendedName>
</protein>
<dbReference type="InterPro" id="IPR050401">
    <property type="entry name" value="Cyclic_nucleotide_synthase"/>
</dbReference>
<dbReference type="CDD" id="cd07302">
    <property type="entry name" value="CHD"/>
    <property type="match status" value="1"/>
</dbReference>
<dbReference type="Pfam" id="PF00211">
    <property type="entry name" value="Guanylate_cyc"/>
    <property type="match status" value="1"/>
</dbReference>
<dbReference type="InterPro" id="IPR011009">
    <property type="entry name" value="Kinase-like_dom_sf"/>
</dbReference>
<dbReference type="GO" id="GO:0004016">
    <property type="term" value="F:adenylate cyclase activity"/>
    <property type="evidence" value="ECO:0007669"/>
    <property type="project" value="TreeGrafter"/>
</dbReference>
<name>A0A210QIX7_MIZYE</name>
<comment type="subcellular location">
    <subcellularLocation>
        <location evidence="1">Membrane</location>
        <topology evidence="1">Single-pass membrane protein</topology>
    </subcellularLocation>
</comment>
<dbReference type="InterPro" id="IPR018297">
    <property type="entry name" value="A/G_cyclase_CS"/>
</dbReference>
<evidence type="ECO:0000259" key="13">
    <source>
        <dbReference type="PROSITE" id="PS50125"/>
    </source>
</evidence>
<dbReference type="Gene3D" id="6.10.250.780">
    <property type="match status" value="1"/>
</dbReference>
<dbReference type="PANTHER" id="PTHR11920:SF494">
    <property type="entry name" value="ATRIAL NATRIURETIC PEPTIDE RECEPTOR 2"/>
    <property type="match status" value="1"/>
</dbReference>
<dbReference type="SUPFAM" id="SSF56112">
    <property type="entry name" value="Protein kinase-like (PK-like)"/>
    <property type="match status" value="1"/>
</dbReference>
<evidence type="ECO:0000256" key="8">
    <source>
        <dbReference type="ARBA" id="ARBA00023293"/>
    </source>
</evidence>
<sequence length="796" mass="89915">MDVKEFQKLRELDHRNVVKVFGFCIDTAHLYILTEFASKGSLMDILENEDIHLDWDFKYCLLLDILRGLEYIFHGGIKYHGNLKSSNCVVDGRFVLKLADIGPRRWINSKERCARDLLWTSPEILKCPRSPSASMGQAGDVYSLGIMMHEIIQRNGPFSIESGGITPEKIIESVVNQSAKPFRPVFEVNSCPAELMNVIKSCWLDVPTDRTLLKDIVKGVNDITQNKFKQDNFFDNLLKRMEQYANNLEEIVGQRTDQYLHEKRKAENLLYQLLPKSIAIQIQSTGSVEPEWFQSVTIMFSDIVHFTSLSAESSPMEIVQMLNELYSAFDDTIDEFDVYKVETIGDAYMCVSGLPQRNTYHFKEMAKLSVSILTLSDSFVIKHRPDTGLKLRVGMHSGSCVAGVIGQKMPRYCLFGDTVNTASRMESTSEACSIQVSDVTAKMLLDDPSMLLTRRGEVEVKEITVVFDWERQKITGIFVGARRKIIGMLSGNDRKLLQYETKEPITTEDSQKNAGTADTDEKESDYEQCTTKASNSDRTREQKTTTKVRVKQTPVANLFMAISSHVILLSRYGNPDYKGLCSLCHLYGQSVAVTFHVVKYSDREGALNKHSTHSVLTLAAKHRLLWALSMISSTVEQQLCKSTRDAMFLSNIIHLSNADITVYTCQKVGILVYSYTKAGILVYAYTKAGDVGICLYEGGDFSVCLYEGGECWYMPIRRRVFLVYAYTKTDISMYAYAKADFAISDVQPTMCTESCMNDFTSELYGLIGTNQRGADTVKNGKNKRRSFICDIIIKST</sequence>
<dbReference type="GO" id="GO:0005886">
    <property type="term" value="C:plasma membrane"/>
    <property type="evidence" value="ECO:0007669"/>
    <property type="project" value="TreeGrafter"/>
</dbReference>
<dbReference type="GO" id="GO:0004672">
    <property type="term" value="F:protein kinase activity"/>
    <property type="evidence" value="ECO:0007669"/>
    <property type="project" value="InterPro"/>
</dbReference>
<feature type="compositionally biased region" description="Basic and acidic residues" evidence="11">
    <location>
        <begin position="535"/>
        <end position="544"/>
    </location>
</feature>
<evidence type="ECO:0000256" key="7">
    <source>
        <dbReference type="ARBA" id="ARBA00023239"/>
    </source>
</evidence>
<keyword evidence="8 10" id="KW-0141">cGMP biosynthesis</keyword>
<evidence type="ECO:0000256" key="11">
    <source>
        <dbReference type="SAM" id="MobiDB-lite"/>
    </source>
</evidence>
<dbReference type="GO" id="GO:0007168">
    <property type="term" value="P:receptor guanylyl cyclase signaling pathway"/>
    <property type="evidence" value="ECO:0007669"/>
    <property type="project" value="TreeGrafter"/>
</dbReference>
<dbReference type="Pfam" id="PF07714">
    <property type="entry name" value="PK_Tyr_Ser-Thr"/>
    <property type="match status" value="1"/>
</dbReference>
<evidence type="ECO:0000256" key="5">
    <source>
        <dbReference type="ARBA" id="ARBA00022989"/>
    </source>
</evidence>
<dbReference type="InterPro" id="IPR000719">
    <property type="entry name" value="Prot_kinase_dom"/>
</dbReference>
<feature type="domain" description="Guanylate cyclase" evidence="13">
    <location>
        <begin position="297"/>
        <end position="426"/>
    </location>
</feature>
<comment type="caution">
    <text evidence="14">The sequence shown here is derived from an EMBL/GenBank/DDBJ whole genome shotgun (WGS) entry which is preliminary data.</text>
</comment>
<keyword evidence="5" id="KW-1133">Transmembrane helix</keyword>
<dbReference type="EMBL" id="NEDP02003450">
    <property type="protein sequence ID" value="OWF48646.1"/>
    <property type="molecule type" value="Genomic_DNA"/>
</dbReference>
<comment type="similarity">
    <text evidence="9">Belongs to the adenylyl cyclase class-4/guanylyl cyclase family.</text>
</comment>
<dbReference type="InterPro" id="IPR001245">
    <property type="entry name" value="Ser-Thr/Tyr_kinase_cat_dom"/>
</dbReference>
<feature type="region of interest" description="Disordered" evidence="11">
    <location>
        <begin position="502"/>
        <end position="547"/>
    </location>
</feature>
<dbReference type="AlphaFoldDB" id="A0A210QIX7"/>
<evidence type="ECO:0000256" key="2">
    <source>
        <dbReference type="ARBA" id="ARBA00012202"/>
    </source>
</evidence>
<dbReference type="InterPro" id="IPR029787">
    <property type="entry name" value="Nucleotide_cyclase"/>
</dbReference>
<evidence type="ECO:0000256" key="3">
    <source>
        <dbReference type="ARBA" id="ARBA00022692"/>
    </source>
</evidence>
<dbReference type="PROSITE" id="PS00452">
    <property type="entry name" value="GUANYLATE_CYCLASE_1"/>
    <property type="match status" value="1"/>
</dbReference>
<dbReference type="GO" id="GO:0035556">
    <property type="term" value="P:intracellular signal transduction"/>
    <property type="evidence" value="ECO:0007669"/>
    <property type="project" value="InterPro"/>
</dbReference>
<evidence type="ECO:0000313" key="15">
    <source>
        <dbReference type="Proteomes" id="UP000242188"/>
    </source>
</evidence>
<dbReference type="OrthoDB" id="1890790at2759"/>
<dbReference type="GO" id="GO:0004383">
    <property type="term" value="F:guanylate cyclase activity"/>
    <property type="evidence" value="ECO:0007669"/>
    <property type="project" value="UniProtKB-EC"/>
</dbReference>
<keyword evidence="14" id="KW-0675">Receptor</keyword>
<dbReference type="PROSITE" id="PS50125">
    <property type="entry name" value="GUANYLATE_CYCLASE_2"/>
    <property type="match status" value="1"/>
</dbReference>
<keyword evidence="4" id="KW-0547">Nucleotide-binding</keyword>
<dbReference type="EC" id="4.6.1.2" evidence="2 10"/>
<keyword evidence="6" id="KW-0472">Membrane</keyword>
<evidence type="ECO:0000256" key="6">
    <source>
        <dbReference type="ARBA" id="ARBA00023136"/>
    </source>
</evidence>
<evidence type="ECO:0000256" key="1">
    <source>
        <dbReference type="ARBA" id="ARBA00004167"/>
    </source>
</evidence>
<dbReference type="SUPFAM" id="SSF55073">
    <property type="entry name" value="Nucleotide cyclase"/>
    <property type="match status" value="1"/>
</dbReference>
<dbReference type="GO" id="GO:0001653">
    <property type="term" value="F:peptide receptor activity"/>
    <property type="evidence" value="ECO:0007669"/>
    <property type="project" value="TreeGrafter"/>
</dbReference>
<feature type="domain" description="Protein kinase" evidence="12">
    <location>
        <begin position="1"/>
        <end position="234"/>
    </location>
</feature>
<accession>A0A210QIX7</accession>
<dbReference type="GO" id="GO:0005524">
    <property type="term" value="F:ATP binding"/>
    <property type="evidence" value="ECO:0007669"/>
    <property type="project" value="InterPro"/>
</dbReference>
<evidence type="ECO:0000313" key="14">
    <source>
        <dbReference type="EMBL" id="OWF48646.1"/>
    </source>
</evidence>
<dbReference type="Proteomes" id="UP000242188">
    <property type="component" value="Unassembled WGS sequence"/>
</dbReference>
<evidence type="ECO:0000256" key="10">
    <source>
        <dbReference type="RuleBase" id="RU003431"/>
    </source>
</evidence>
<dbReference type="Gene3D" id="1.10.510.10">
    <property type="entry name" value="Transferase(Phosphotransferase) domain 1"/>
    <property type="match status" value="1"/>
</dbReference>
<evidence type="ECO:0000256" key="4">
    <source>
        <dbReference type="ARBA" id="ARBA00022741"/>
    </source>
</evidence>
<evidence type="ECO:0000256" key="9">
    <source>
        <dbReference type="RuleBase" id="RU000405"/>
    </source>
</evidence>
<reference evidence="14 15" key="1">
    <citation type="journal article" date="2017" name="Nat. Ecol. Evol.">
        <title>Scallop genome provides insights into evolution of bilaterian karyotype and development.</title>
        <authorList>
            <person name="Wang S."/>
            <person name="Zhang J."/>
            <person name="Jiao W."/>
            <person name="Li J."/>
            <person name="Xun X."/>
            <person name="Sun Y."/>
            <person name="Guo X."/>
            <person name="Huan P."/>
            <person name="Dong B."/>
            <person name="Zhang L."/>
            <person name="Hu X."/>
            <person name="Sun X."/>
            <person name="Wang J."/>
            <person name="Zhao C."/>
            <person name="Wang Y."/>
            <person name="Wang D."/>
            <person name="Huang X."/>
            <person name="Wang R."/>
            <person name="Lv J."/>
            <person name="Li Y."/>
            <person name="Zhang Z."/>
            <person name="Liu B."/>
            <person name="Lu W."/>
            <person name="Hui Y."/>
            <person name="Liang J."/>
            <person name="Zhou Z."/>
            <person name="Hou R."/>
            <person name="Li X."/>
            <person name="Liu Y."/>
            <person name="Li H."/>
            <person name="Ning X."/>
            <person name="Lin Y."/>
            <person name="Zhao L."/>
            <person name="Xing Q."/>
            <person name="Dou J."/>
            <person name="Li Y."/>
            <person name="Mao J."/>
            <person name="Guo H."/>
            <person name="Dou H."/>
            <person name="Li T."/>
            <person name="Mu C."/>
            <person name="Jiang W."/>
            <person name="Fu Q."/>
            <person name="Fu X."/>
            <person name="Miao Y."/>
            <person name="Liu J."/>
            <person name="Yu Q."/>
            <person name="Li R."/>
            <person name="Liao H."/>
            <person name="Li X."/>
            <person name="Kong Y."/>
            <person name="Jiang Z."/>
            <person name="Chourrout D."/>
            <person name="Li R."/>
            <person name="Bao Z."/>
        </authorList>
    </citation>
    <scope>NUCLEOTIDE SEQUENCE [LARGE SCALE GENOMIC DNA]</scope>
    <source>
        <strain evidence="14 15">PY_sf001</strain>
    </source>
</reference>
<dbReference type="PANTHER" id="PTHR11920">
    <property type="entry name" value="GUANYLYL CYCLASE"/>
    <property type="match status" value="1"/>
</dbReference>
<comment type="catalytic activity">
    <reaction evidence="10">
        <text>GTP = 3',5'-cyclic GMP + diphosphate</text>
        <dbReference type="Rhea" id="RHEA:13665"/>
        <dbReference type="ChEBI" id="CHEBI:33019"/>
        <dbReference type="ChEBI" id="CHEBI:37565"/>
        <dbReference type="ChEBI" id="CHEBI:57746"/>
        <dbReference type="EC" id="4.6.1.2"/>
    </reaction>
</comment>
<dbReference type="InterPro" id="IPR001054">
    <property type="entry name" value="A/G_cyclase"/>
</dbReference>
<dbReference type="FunFam" id="3.30.70.1230:FF:000030">
    <property type="entry name" value="Si:ch211-215j19.12"/>
    <property type="match status" value="1"/>
</dbReference>
<dbReference type="Gene3D" id="3.30.70.1230">
    <property type="entry name" value="Nucleotide cyclase"/>
    <property type="match status" value="1"/>
</dbReference>
<evidence type="ECO:0000259" key="12">
    <source>
        <dbReference type="PROSITE" id="PS50011"/>
    </source>
</evidence>
<keyword evidence="3" id="KW-0812">Transmembrane</keyword>
<keyword evidence="7 9" id="KW-0456">Lyase</keyword>
<organism evidence="14 15">
    <name type="scientific">Mizuhopecten yessoensis</name>
    <name type="common">Japanese scallop</name>
    <name type="synonym">Patinopecten yessoensis</name>
    <dbReference type="NCBI Taxonomy" id="6573"/>
    <lineage>
        <taxon>Eukaryota</taxon>
        <taxon>Metazoa</taxon>
        <taxon>Spiralia</taxon>
        <taxon>Lophotrochozoa</taxon>
        <taxon>Mollusca</taxon>
        <taxon>Bivalvia</taxon>
        <taxon>Autobranchia</taxon>
        <taxon>Pteriomorphia</taxon>
        <taxon>Pectinida</taxon>
        <taxon>Pectinoidea</taxon>
        <taxon>Pectinidae</taxon>
        <taxon>Mizuhopecten</taxon>
    </lineage>
</organism>
<dbReference type="SMART" id="SM00044">
    <property type="entry name" value="CYCc"/>
    <property type="match status" value="1"/>
</dbReference>
<proteinExistence type="inferred from homology"/>
<keyword evidence="15" id="KW-1185">Reference proteome</keyword>